<sequence>MPSPIRHSILIAIGLVQTATGRRPPMPSTGVYVEIKNVGEGVAADLAFHRVEGTRSIIPELVLRKSRTNTLTPFGMYITRSCYTLGNDQDIPKFRKCTLHDILFFTPRATQICVDRDSSDRKGKYSRAKLLLGRLLVDGSYTAQFNISLVLDENRPAAVGAAAGRTIFEEPLNTHNKMRMHSDYGLPLHIEASGLLPPSGGEPTVDQDGPMDLSMKRSHDPPAASVDTSQGDGQLRGRKRARKQSKPRRILEIDRQGDDEDN</sequence>
<feature type="compositionally biased region" description="Basic residues" evidence="1">
    <location>
        <begin position="236"/>
        <end position="248"/>
    </location>
</feature>
<reference evidence="5 6" key="1">
    <citation type="submission" date="2020-04" db="EMBL/GenBank/DDBJ databases">
        <title>Perkinsus olseni comparative genomics.</title>
        <authorList>
            <person name="Bogema D.R."/>
        </authorList>
    </citation>
    <scope>NUCLEOTIDE SEQUENCE [LARGE SCALE GENOMIC DNA]</scope>
    <source>
        <strain evidence="3">ATCC PRA-205</strain>
        <strain evidence="4 5">ATCC PRA-207</strain>
    </source>
</reference>
<name>A0A7J6RXJ7_PEROL</name>
<accession>A0A7J6RXJ7</accession>
<dbReference type="Proteomes" id="UP000553632">
    <property type="component" value="Unassembled WGS sequence"/>
</dbReference>
<feature type="region of interest" description="Disordered" evidence="1">
    <location>
        <begin position="191"/>
        <end position="262"/>
    </location>
</feature>
<evidence type="ECO:0000256" key="2">
    <source>
        <dbReference type="SAM" id="SignalP"/>
    </source>
</evidence>
<protein>
    <submittedName>
        <fullName evidence="4">Uncharacterized protein</fullName>
    </submittedName>
</protein>
<dbReference type="EMBL" id="JABANO010022271">
    <property type="protein sequence ID" value="KAF4725434.1"/>
    <property type="molecule type" value="Genomic_DNA"/>
</dbReference>
<comment type="caution">
    <text evidence="4">The sequence shown here is derived from an EMBL/GenBank/DDBJ whole genome shotgun (WGS) entry which is preliminary data.</text>
</comment>
<organism evidence="4 5">
    <name type="scientific">Perkinsus olseni</name>
    <name type="common">Perkinsus atlanticus</name>
    <dbReference type="NCBI Taxonomy" id="32597"/>
    <lineage>
        <taxon>Eukaryota</taxon>
        <taxon>Sar</taxon>
        <taxon>Alveolata</taxon>
        <taxon>Perkinsozoa</taxon>
        <taxon>Perkinsea</taxon>
        <taxon>Perkinsida</taxon>
        <taxon>Perkinsidae</taxon>
        <taxon>Perkinsus</taxon>
    </lineage>
</organism>
<keyword evidence="2" id="KW-0732">Signal</keyword>
<evidence type="ECO:0000313" key="3">
    <source>
        <dbReference type="EMBL" id="KAF4679085.1"/>
    </source>
</evidence>
<dbReference type="AlphaFoldDB" id="A0A7J6RXJ7"/>
<evidence type="ECO:0000256" key="1">
    <source>
        <dbReference type="SAM" id="MobiDB-lite"/>
    </source>
</evidence>
<dbReference type="Proteomes" id="UP000574390">
    <property type="component" value="Unassembled WGS sequence"/>
</dbReference>
<feature type="chain" id="PRO_5036205735" evidence="2">
    <location>
        <begin position="22"/>
        <end position="262"/>
    </location>
</feature>
<evidence type="ECO:0000313" key="5">
    <source>
        <dbReference type="Proteomes" id="UP000553632"/>
    </source>
</evidence>
<keyword evidence="5" id="KW-1185">Reference proteome</keyword>
<gene>
    <name evidence="3" type="ORF">FOZ62_016877</name>
    <name evidence="4" type="ORF">FOZ63_004787</name>
</gene>
<evidence type="ECO:0000313" key="4">
    <source>
        <dbReference type="EMBL" id="KAF4725434.1"/>
    </source>
</evidence>
<proteinExistence type="predicted"/>
<feature type="signal peptide" evidence="2">
    <location>
        <begin position="1"/>
        <end position="21"/>
    </location>
</feature>
<evidence type="ECO:0000313" key="6">
    <source>
        <dbReference type="Proteomes" id="UP000574390"/>
    </source>
</evidence>
<dbReference type="EMBL" id="JABANM010038040">
    <property type="protein sequence ID" value="KAF4679085.1"/>
    <property type="molecule type" value="Genomic_DNA"/>
</dbReference>